<gene>
    <name evidence="2" type="ORF">BASA50_007015</name>
</gene>
<feature type="region of interest" description="Disordered" evidence="1">
    <location>
        <begin position="92"/>
        <end position="111"/>
    </location>
</feature>
<feature type="compositionally biased region" description="Basic residues" evidence="1">
    <location>
        <begin position="187"/>
        <end position="196"/>
    </location>
</feature>
<evidence type="ECO:0000256" key="1">
    <source>
        <dbReference type="SAM" id="MobiDB-lite"/>
    </source>
</evidence>
<dbReference type="EMBL" id="JAFCIX010000341">
    <property type="protein sequence ID" value="KAH6593960.1"/>
    <property type="molecule type" value="Genomic_DNA"/>
</dbReference>
<reference evidence="2 3" key="1">
    <citation type="submission" date="2021-02" db="EMBL/GenBank/DDBJ databases">
        <title>Variation within the Batrachochytrium salamandrivorans European outbreak.</title>
        <authorList>
            <person name="Kelly M."/>
            <person name="Pasmans F."/>
            <person name="Shea T.P."/>
            <person name="Munoz J.F."/>
            <person name="Carranza S."/>
            <person name="Cuomo C.A."/>
            <person name="Martel A."/>
        </authorList>
    </citation>
    <scope>NUCLEOTIDE SEQUENCE [LARGE SCALE GENOMIC DNA]</scope>
    <source>
        <strain evidence="2 3">AMFP18/2</strain>
    </source>
</reference>
<protein>
    <submittedName>
        <fullName evidence="2">Uncharacterized protein</fullName>
    </submittedName>
</protein>
<organism evidence="2 3">
    <name type="scientific">Batrachochytrium salamandrivorans</name>
    <dbReference type="NCBI Taxonomy" id="1357716"/>
    <lineage>
        <taxon>Eukaryota</taxon>
        <taxon>Fungi</taxon>
        <taxon>Fungi incertae sedis</taxon>
        <taxon>Chytridiomycota</taxon>
        <taxon>Chytridiomycota incertae sedis</taxon>
        <taxon>Chytridiomycetes</taxon>
        <taxon>Rhizophydiales</taxon>
        <taxon>Rhizophydiales incertae sedis</taxon>
        <taxon>Batrachochytrium</taxon>
    </lineage>
</organism>
<feature type="region of interest" description="Disordered" evidence="1">
    <location>
        <begin position="177"/>
        <end position="200"/>
    </location>
</feature>
<proteinExistence type="predicted"/>
<dbReference type="InterPro" id="IPR039889">
    <property type="entry name" value="CCD33"/>
</dbReference>
<feature type="compositionally biased region" description="Polar residues" evidence="1">
    <location>
        <begin position="261"/>
        <end position="282"/>
    </location>
</feature>
<feature type="region of interest" description="Disordered" evidence="1">
    <location>
        <begin position="220"/>
        <end position="294"/>
    </location>
</feature>
<sequence length="560" mass="62487">MDCCIDTENRLAVTLSNIVFRQAGNYFMKVSMSAATGETTQPQMVYTTDVSSKTRFPKYPNQIFLFDISSAIGQCGAEDKIILGNKLLSSSTSQESRSNKPRGGSVVSTTVSSDLQPCPRLTITAWQVVRRTTSITTHGMGGDTQSTLCGSVTLCLDTAWPKLSSGRQSIIEVELLPDPSDREKSKNGAHRRHSTSTHHATATLSVLIDLTHPPKGHASLMTQPNGEGIHRGKETTHERRRSGVGLSKSVMASPRTCGIASFNTQPRQQEPTYRNPLRSQSTTEDKEPVRSTQPRECNHHVLLIETLIRDLQERAEAVQKLGRDVIKLRKTNTKQADTIHGLHRRLENAELDTVRCLRTVDLELVSDDELRLDRAQRVIDENKAMSKTIQIHRKTDAEHLVQQGKYTELRQAHLAQQAYLLKLQQDIRSSTEYINTIKSQEQVIEKLETLLNRTDNGSNSKVNTTPVVLEGRADTMNELDPPAVVNDSQHSGEAKKLIPEIDGASSQELIHAEKIKDRRTSLEERAGHYLPYTNLPPIEPTPLPKKKVPMFMSYISTGLR</sequence>
<name>A0ABQ8FB65_9FUNG</name>
<dbReference type="Proteomes" id="UP001648503">
    <property type="component" value="Unassembled WGS sequence"/>
</dbReference>
<keyword evidence="3" id="KW-1185">Reference proteome</keyword>
<dbReference type="PANTHER" id="PTHR21623">
    <property type="entry name" value="SPERIOLIN-BINDING FACTOR"/>
    <property type="match status" value="1"/>
</dbReference>
<evidence type="ECO:0000313" key="3">
    <source>
        <dbReference type="Proteomes" id="UP001648503"/>
    </source>
</evidence>
<comment type="caution">
    <text evidence="2">The sequence shown here is derived from an EMBL/GenBank/DDBJ whole genome shotgun (WGS) entry which is preliminary data.</text>
</comment>
<accession>A0ABQ8FB65</accession>
<evidence type="ECO:0000313" key="2">
    <source>
        <dbReference type="EMBL" id="KAH6593960.1"/>
    </source>
</evidence>
<dbReference type="PANTHER" id="PTHR21623:SF2">
    <property type="entry name" value="COILED-COIL DOMAIN-CONTAINING PROTEIN 33"/>
    <property type="match status" value="1"/>
</dbReference>
<feature type="compositionally biased region" description="Basic and acidic residues" evidence="1">
    <location>
        <begin position="228"/>
        <end position="237"/>
    </location>
</feature>